<dbReference type="InterPro" id="IPR011576">
    <property type="entry name" value="Pyridox_Oxase_N"/>
</dbReference>
<feature type="region of interest" description="Disordered" evidence="2">
    <location>
        <begin position="52"/>
        <end position="73"/>
    </location>
</feature>
<dbReference type="Gene3D" id="2.30.110.10">
    <property type="entry name" value="Electron Transport, Fmn-binding Protein, Chain A"/>
    <property type="match status" value="1"/>
</dbReference>
<evidence type="ECO:0000313" key="4">
    <source>
        <dbReference type="EMBL" id="GHH85862.1"/>
    </source>
</evidence>
<keyword evidence="5" id="KW-1185">Reference proteome</keyword>
<dbReference type="Pfam" id="PF01243">
    <property type="entry name" value="PNPOx_N"/>
    <property type="match status" value="1"/>
</dbReference>
<organism evidence="4 5">
    <name type="scientific">Streptomyces sulfonofaciens</name>
    <dbReference type="NCBI Taxonomy" id="68272"/>
    <lineage>
        <taxon>Bacteria</taxon>
        <taxon>Bacillati</taxon>
        <taxon>Actinomycetota</taxon>
        <taxon>Actinomycetes</taxon>
        <taxon>Kitasatosporales</taxon>
        <taxon>Streptomycetaceae</taxon>
        <taxon>Streptomyces</taxon>
    </lineage>
</organism>
<gene>
    <name evidence="4" type="ORF">GCM10018793_55450</name>
</gene>
<dbReference type="GO" id="GO:0070967">
    <property type="term" value="F:coenzyme F420 binding"/>
    <property type="evidence" value="ECO:0007669"/>
    <property type="project" value="TreeGrafter"/>
</dbReference>
<proteinExistence type="predicted"/>
<evidence type="ECO:0000259" key="3">
    <source>
        <dbReference type="Pfam" id="PF01243"/>
    </source>
</evidence>
<dbReference type="PANTHER" id="PTHR35176">
    <property type="entry name" value="HEME OXYGENASE HI_0854-RELATED"/>
    <property type="match status" value="1"/>
</dbReference>
<keyword evidence="1" id="KW-0560">Oxidoreductase</keyword>
<comment type="caution">
    <text evidence="4">The sequence shown here is derived from an EMBL/GenBank/DDBJ whole genome shotgun (WGS) entry which is preliminary data.</text>
</comment>
<dbReference type="GO" id="GO:0016627">
    <property type="term" value="F:oxidoreductase activity, acting on the CH-CH group of donors"/>
    <property type="evidence" value="ECO:0007669"/>
    <property type="project" value="TreeGrafter"/>
</dbReference>
<dbReference type="InterPro" id="IPR012349">
    <property type="entry name" value="Split_barrel_FMN-bd"/>
</dbReference>
<protein>
    <submittedName>
        <fullName evidence="4">PPOX class F420-dependent enzyme</fullName>
    </submittedName>
</protein>
<feature type="domain" description="Pyridoxamine 5'-phosphate oxidase N-terminal" evidence="3">
    <location>
        <begin position="16"/>
        <end position="132"/>
    </location>
</feature>
<dbReference type="InterPro" id="IPR019920">
    <property type="entry name" value="F420-binding_dom_put"/>
</dbReference>
<dbReference type="GO" id="GO:0005829">
    <property type="term" value="C:cytosol"/>
    <property type="evidence" value="ECO:0007669"/>
    <property type="project" value="TreeGrafter"/>
</dbReference>
<dbReference type="InterPro" id="IPR052019">
    <property type="entry name" value="F420H2_bilvrd_red/Heme_oxyg"/>
</dbReference>
<dbReference type="RefSeq" id="WP_189936691.1">
    <property type="nucleotide sequence ID" value="NZ_BNCD01000020.1"/>
</dbReference>
<dbReference type="PANTHER" id="PTHR35176:SF6">
    <property type="entry name" value="HEME OXYGENASE HI_0854-RELATED"/>
    <property type="match status" value="1"/>
</dbReference>
<dbReference type="AlphaFoldDB" id="A0A919GJX6"/>
<accession>A0A919GJX6</accession>
<dbReference type="NCBIfam" id="TIGR03618">
    <property type="entry name" value="Rv1155_F420"/>
    <property type="match status" value="1"/>
</dbReference>
<dbReference type="EMBL" id="BNCD01000020">
    <property type="protein sequence ID" value="GHH85862.1"/>
    <property type="molecule type" value="Genomic_DNA"/>
</dbReference>
<dbReference type="SUPFAM" id="SSF50475">
    <property type="entry name" value="FMN-binding split barrel"/>
    <property type="match status" value="1"/>
</dbReference>
<evidence type="ECO:0000256" key="2">
    <source>
        <dbReference type="SAM" id="MobiDB-lite"/>
    </source>
</evidence>
<reference evidence="4" key="2">
    <citation type="submission" date="2020-09" db="EMBL/GenBank/DDBJ databases">
        <authorList>
            <person name="Sun Q."/>
            <person name="Ohkuma M."/>
        </authorList>
    </citation>
    <scope>NUCLEOTIDE SEQUENCE</scope>
    <source>
        <strain evidence="4">JCM 5069</strain>
    </source>
</reference>
<sequence>MPAQLSDTLKKYIDDEKVFATVATVQPDGQPHLTVVWLTREGDDLLFSTTAERQQGRNAARDPRVTVLISPPDDPYRYAEVRGTATVTPDPEKRLPDELSRKFTGQDYAAFNPSSVDETDRVIVRVTPERVTGRL</sequence>
<dbReference type="Proteomes" id="UP000603708">
    <property type="component" value="Unassembled WGS sequence"/>
</dbReference>
<reference evidence="4" key="1">
    <citation type="journal article" date="2014" name="Int. J. Syst. Evol. Microbiol.">
        <title>Complete genome sequence of Corynebacterium casei LMG S-19264T (=DSM 44701T), isolated from a smear-ripened cheese.</title>
        <authorList>
            <consortium name="US DOE Joint Genome Institute (JGI-PGF)"/>
            <person name="Walter F."/>
            <person name="Albersmeier A."/>
            <person name="Kalinowski J."/>
            <person name="Ruckert C."/>
        </authorList>
    </citation>
    <scope>NUCLEOTIDE SEQUENCE</scope>
    <source>
        <strain evidence="4">JCM 5069</strain>
    </source>
</reference>
<evidence type="ECO:0000256" key="1">
    <source>
        <dbReference type="ARBA" id="ARBA00023002"/>
    </source>
</evidence>
<evidence type="ECO:0000313" key="5">
    <source>
        <dbReference type="Proteomes" id="UP000603708"/>
    </source>
</evidence>
<name>A0A919GJX6_9ACTN</name>